<evidence type="ECO:0000313" key="2">
    <source>
        <dbReference type="EMBL" id="NJC74041.1"/>
    </source>
</evidence>
<dbReference type="InterPro" id="IPR036736">
    <property type="entry name" value="ACP-like_sf"/>
</dbReference>
<feature type="domain" description="Carrier" evidence="1">
    <location>
        <begin position="4"/>
        <end position="79"/>
    </location>
</feature>
<protein>
    <submittedName>
        <fullName evidence="2">Acyl carrier protein</fullName>
    </submittedName>
</protein>
<dbReference type="PROSITE" id="PS50075">
    <property type="entry name" value="CARRIER"/>
    <property type="match status" value="1"/>
</dbReference>
<name>A0ABX0Y6J7_9ACTN</name>
<dbReference type="EMBL" id="JAATVY010000043">
    <property type="protein sequence ID" value="NJC74041.1"/>
    <property type="molecule type" value="Genomic_DNA"/>
</dbReference>
<dbReference type="Pfam" id="PF00550">
    <property type="entry name" value="PP-binding"/>
    <property type="match status" value="1"/>
</dbReference>
<proteinExistence type="predicted"/>
<dbReference type="Proteomes" id="UP000722989">
    <property type="component" value="Unassembled WGS sequence"/>
</dbReference>
<dbReference type="RefSeq" id="WP_167928945.1">
    <property type="nucleotide sequence ID" value="NZ_JAATVY010000043.1"/>
</dbReference>
<reference evidence="2 3" key="1">
    <citation type="submission" date="2020-03" db="EMBL/GenBank/DDBJ databases">
        <title>WGS of the type strain of Planosporangium spp.</title>
        <authorList>
            <person name="Thawai C."/>
        </authorList>
    </citation>
    <scope>NUCLEOTIDE SEQUENCE [LARGE SCALE GENOMIC DNA]</scope>
    <source>
        <strain evidence="2 3">TBRC 5610</strain>
    </source>
</reference>
<dbReference type="InterPro" id="IPR009081">
    <property type="entry name" value="PP-bd_ACP"/>
</dbReference>
<dbReference type="Gene3D" id="1.10.1200.10">
    <property type="entry name" value="ACP-like"/>
    <property type="match status" value="1"/>
</dbReference>
<sequence>MAQPTIPDRVRSLVIEAAPVAVGQVTGATALTDDLGYDSLSLLELMGLLEAEFDLPPVDGDFSRVRTLRDVEDLVQRVLGR</sequence>
<accession>A0ABX0Y6J7</accession>
<gene>
    <name evidence="2" type="ORF">HC031_30650</name>
</gene>
<evidence type="ECO:0000259" key="1">
    <source>
        <dbReference type="PROSITE" id="PS50075"/>
    </source>
</evidence>
<dbReference type="SUPFAM" id="SSF47336">
    <property type="entry name" value="ACP-like"/>
    <property type="match status" value="1"/>
</dbReference>
<evidence type="ECO:0000313" key="3">
    <source>
        <dbReference type="Proteomes" id="UP000722989"/>
    </source>
</evidence>
<organism evidence="2 3">
    <name type="scientific">Planosporangium thailandense</name>
    <dbReference type="NCBI Taxonomy" id="765197"/>
    <lineage>
        <taxon>Bacteria</taxon>
        <taxon>Bacillati</taxon>
        <taxon>Actinomycetota</taxon>
        <taxon>Actinomycetes</taxon>
        <taxon>Micromonosporales</taxon>
        <taxon>Micromonosporaceae</taxon>
        <taxon>Planosporangium</taxon>
    </lineage>
</organism>
<keyword evidence="3" id="KW-1185">Reference proteome</keyword>
<comment type="caution">
    <text evidence="2">The sequence shown here is derived from an EMBL/GenBank/DDBJ whole genome shotgun (WGS) entry which is preliminary data.</text>
</comment>